<evidence type="ECO:0000256" key="6">
    <source>
        <dbReference type="PROSITE-ProRule" id="PRU00284"/>
    </source>
</evidence>
<proteinExistence type="inferred from homology"/>
<comment type="subcellular location">
    <subcellularLocation>
        <location evidence="1">Cell membrane</location>
    </subcellularLocation>
</comment>
<evidence type="ECO:0000259" key="9">
    <source>
        <dbReference type="PROSITE" id="PS50885"/>
    </source>
</evidence>
<dbReference type="Gene3D" id="1.10.287.950">
    <property type="entry name" value="Methyl-accepting chemotaxis protein"/>
    <property type="match status" value="1"/>
</dbReference>
<dbReference type="CDD" id="cd11386">
    <property type="entry name" value="MCP_signal"/>
    <property type="match status" value="1"/>
</dbReference>
<evidence type="ECO:0000256" key="4">
    <source>
        <dbReference type="ARBA" id="ARBA00023224"/>
    </source>
</evidence>
<sequence>MIRSIRLTFFMKNLTSAFLGILITGLTLTVAGVTIQKKLTTDSLYQQSTGVSSMVLSLLKPEDVESAISKPEPNSPPLQRLTEELTAVSDHNKNVAQAYLFSSTFYDGKQRIVAMPKHLLEAGLKPGEYYENPAEVQQAINAVNETKQVARTPVYQDDYGTWISIIQPVMNGQGQIIAVLGMDIHASIINENATKIWTMSLPVLLISLLVIMLFQYLFTKRTLAPVRDLFAAIKRVSQGYLDIELKTERRDDFGELNRQFSDMVGELRSMIAGVQQKAELAGLSSRELAENVNRNIQGLEQSAGIIHEVANGAQTQDQSASESAKAMEEMAKGIQNIAETAFTVSEAASVMKEEAMDGKESIQKLVSQMDGISHSVHRFSGRVNQLKEHYEQIGGIVKDISDISTQTNLIALNAAIEAARAGEHGQGFAVVASEVRKLAEQSARSAGQVTEIISRIHQETGNTVDSMREGIQEVEKGKRISEETHETFLRILEVIQRVSAQTEDMSAVTEQMSASSQEVTAGVMALSNIAKVTAAGADEMAAGASSQLQQLVEMAESTNRLNDMSKEMNQLISKFAI</sequence>
<dbReference type="Proteomes" id="UP001596105">
    <property type="component" value="Unassembled WGS sequence"/>
</dbReference>
<evidence type="ECO:0000256" key="5">
    <source>
        <dbReference type="ARBA" id="ARBA00029447"/>
    </source>
</evidence>
<dbReference type="CDD" id="cd06225">
    <property type="entry name" value="HAMP"/>
    <property type="match status" value="1"/>
</dbReference>
<accession>A0ABW0LUH1</accession>
<dbReference type="InterPro" id="IPR004089">
    <property type="entry name" value="MCPsignal_dom"/>
</dbReference>
<feature type="transmembrane region" description="Helical" evidence="7">
    <location>
        <begin position="196"/>
        <end position="218"/>
    </location>
</feature>
<name>A0ABW0LUH1_9BACL</name>
<dbReference type="SMART" id="SM00283">
    <property type="entry name" value="MA"/>
    <property type="match status" value="1"/>
</dbReference>
<feature type="domain" description="HAMP" evidence="9">
    <location>
        <begin position="220"/>
        <end position="272"/>
    </location>
</feature>
<keyword evidence="4 6" id="KW-0807">Transducer</keyword>
<dbReference type="RefSeq" id="WP_209746649.1">
    <property type="nucleotide sequence ID" value="NZ_JBHSMH010000007.1"/>
</dbReference>
<keyword evidence="11" id="KW-1185">Reference proteome</keyword>
<dbReference type="Pfam" id="PF00672">
    <property type="entry name" value="HAMP"/>
    <property type="match status" value="1"/>
</dbReference>
<evidence type="ECO:0000256" key="1">
    <source>
        <dbReference type="ARBA" id="ARBA00004236"/>
    </source>
</evidence>
<dbReference type="PANTHER" id="PTHR32089">
    <property type="entry name" value="METHYL-ACCEPTING CHEMOTAXIS PROTEIN MCPB"/>
    <property type="match status" value="1"/>
</dbReference>
<comment type="caution">
    <text evidence="10">The sequence shown here is derived from an EMBL/GenBank/DDBJ whole genome shotgun (WGS) entry which is preliminary data.</text>
</comment>
<dbReference type="SMART" id="SM00304">
    <property type="entry name" value="HAMP"/>
    <property type="match status" value="1"/>
</dbReference>
<dbReference type="Gene3D" id="6.10.340.10">
    <property type="match status" value="1"/>
</dbReference>
<dbReference type="EMBL" id="JBHSMH010000007">
    <property type="protein sequence ID" value="MFC5468203.1"/>
    <property type="molecule type" value="Genomic_DNA"/>
</dbReference>
<gene>
    <name evidence="10" type="ORF">ACFPPD_05685</name>
</gene>
<dbReference type="Pfam" id="PF00015">
    <property type="entry name" value="MCPsignal"/>
    <property type="match status" value="1"/>
</dbReference>
<comment type="similarity">
    <text evidence="5">Belongs to the methyl-accepting chemotaxis (MCP) protein family.</text>
</comment>
<keyword evidence="7" id="KW-1133">Transmembrane helix</keyword>
<keyword evidence="7" id="KW-0812">Transmembrane</keyword>
<evidence type="ECO:0000313" key="11">
    <source>
        <dbReference type="Proteomes" id="UP001596105"/>
    </source>
</evidence>
<evidence type="ECO:0000259" key="8">
    <source>
        <dbReference type="PROSITE" id="PS50111"/>
    </source>
</evidence>
<dbReference type="PANTHER" id="PTHR32089:SF112">
    <property type="entry name" value="LYSOZYME-LIKE PROTEIN-RELATED"/>
    <property type="match status" value="1"/>
</dbReference>
<evidence type="ECO:0000256" key="3">
    <source>
        <dbReference type="ARBA" id="ARBA00023136"/>
    </source>
</evidence>
<feature type="domain" description="Methyl-accepting transducer" evidence="8">
    <location>
        <begin position="291"/>
        <end position="527"/>
    </location>
</feature>
<evidence type="ECO:0000256" key="7">
    <source>
        <dbReference type="SAM" id="Phobius"/>
    </source>
</evidence>
<keyword evidence="2" id="KW-1003">Cell membrane</keyword>
<keyword evidence="3 7" id="KW-0472">Membrane</keyword>
<evidence type="ECO:0000256" key="2">
    <source>
        <dbReference type="ARBA" id="ARBA00022475"/>
    </source>
</evidence>
<dbReference type="PROSITE" id="PS50111">
    <property type="entry name" value="CHEMOTAXIS_TRANSDUC_2"/>
    <property type="match status" value="1"/>
</dbReference>
<organism evidence="10 11">
    <name type="scientific">Cohnella suwonensis</name>
    <dbReference type="NCBI Taxonomy" id="696072"/>
    <lineage>
        <taxon>Bacteria</taxon>
        <taxon>Bacillati</taxon>
        <taxon>Bacillota</taxon>
        <taxon>Bacilli</taxon>
        <taxon>Bacillales</taxon>
        <taxon>Paenibacillaceae</taxon>
        <taxon>Cohnella</taxon>
    </lineage>
</organism>
<reference evidence="11" key="1">
    <citation type="journal article" date="2019" name="Int. J. Syst. Evol. Microbiol.">
        <title>The Global Catalogue of Microorganisms (GCM) 10K type strain sequencing project: providing services to taxonomists for standard genome sequencing and annotation.</title>
        <authorList>
            <consortium name="The Broad Institute Genomics Platform"/>
            <consortium name="The Broad Institute Genome Sequencing Center for Infectious Disease"/>
            <person name="Wu L."/>
            <person name="Ma J."/>
        </authorList>
    </citation>
    <scope>NUCLEOTIDE SEQUENCE [LARGE SCALE GENOMIC DNA]</scope>
    <source>
        <strain evidence="11">CCUG 57113</strain>
    </source>
</reference>
<dbReference type="SUPFAM" id="SSF58104">
    <property type="entry name" value="Methyl-accepting chemotaxis protein (MCP) signaling domain"/>
    <property type="match status" value="1"/>
</dbReference>
<protein>
    <submittedName>
        <fullName evidence="10">Methyl-accepting chemotaxis protein</fullName>
    </submittedName>
</protein>
<dbReference type="InterPro" id="IPR003660">
    <property type="entry name" value="HAMP_dom"/>
</dbReference>
<evidence type="ECO:0000313" key="10">
    <source>
        <dbReference type="EMBL" id="MFC5468203.1"/>
    </source>
</evidence>
<dbReference type="PROSITE" id="PS50885">
    <property type="entry name" value="HAMP"/>
    <property type="match status" value="1"/>
</dbReference>